<gene>
    <name evidence="8" type="ORF">B7Z01_11760</name>
</gene>
<evidence type="ECO:0000256" key="2">
    <source>
        <dbReference type="ARBA" id="ARBA00022908"/>
    </source>
</evidence>
<dbReference type="GO" id="GO:0003677">
    <property type="term" value="F:DNA binding"/>
    <property type="evidence" value="ECO:0007669"/>
    <property type="project" value="UniProtKB-UniRule"/>
</dbReference>
<evidence type="ECO:0000313" key="8">
    <source>
        <dbReference type="EMBL" id="OYX32010.1"/>
    </source>
</evidence>
<dbReference type="PANTHER" id="PTHR30629">
    <property type="entry name" value="PROPHAGE INTEGRASE"/>
    <property type="match status" value="1"/>
</dbReference>
<dbReference type="Gene3D" id="1.10.150.130">
    <property type="match status" value="1"/>
</dbReference>
<dbReference type="InterPro" id="IPR025166">
    <property type="entry name" value="Integrase_DNA_bind_dom"/>
</dbReference>
<protein>
    <submittedName>
        <fullName evidence="8">Integrase</fullName>
    </submittedName>
</protein>
<dbReference type="EMBL" id="NCEB01000026">
    <property type="protein sequence ID" value="OYX32010.1"/>
    <property type="molecule type" value="Genomic_DNA"/>
</dbReference>
<organism evidence="8 9">
    <name type="scientific">Brevundimonas subvibrioides</name>
    <dbReference type="NCBI Taxonomy" id="74313"/>
    <lineage>
        <taxon>Bacteria</taxon>
        <taxon>Pseudomonadati</taxon>
        <taxon>Pseudomonadota</taxon>
        <taxon>Alphaproteobacteria</taxon>
        <taxon>Caulobacterales</taxon>
        <taxon>Caulobacteraceae</taxon>
        <taxon>Brevundimonas</taxon>
    </lineage>
</organism>
<name>A0A258FHG1_9CAUL</name>
<dbReference type="InterPro" id="IPR038488">
    <property type="entry name" value="Integrase_DNA-bd_sf"/>
</dbReference>
<keyword evidence="3 5" id="KW-0238">DNA-binding</keyword>
<evidence type="ECO:0000259" key="6">
    <source>
        <dbReference type="PROSITE" id="PS51898"/>
    </source>
</evidence>
<evidence type="ECO:0000313" key="9">
    <source>
        <dbReference type="Proteomes" id="UP000215595"/>
    </source>
</evidence>
<feature type="domain" description="Tyr recombinase" evidence="6">
    <location>
        <begin position="216"/>
        <end position="387"/>
    </location>
</feature>
<dbReference type="InterPro" id="IPR002104">
    <property type="entry name" value="Integrase_catalytic"/>
</dbReference>
<dbReference type="AlphaFoldDB" id="A0A258FHG1"/>
<dbReference type="Gene3D" id="1.10.443.10">
    <property type="entry name" value="Intergrase catalytic core"/>
    <property type="match status" value="1"/>
</dbReference>
<dbReference type="GO" id="GO:0006310">
    <property type="term" value="P:DNA recombination"/>
    <property type="evidence" value="ECO:0007669"/>
    <property type="project" value="UniProtKB-KW"/>
</dbReference>
<keyword evidence="4" id="KW-0233">DNA recombination</keyword>
<dbReference type="InterPro" id="IPR050808">
    <property type="entry name" value="Phage_Integrase"/>
</dbReference>
<evidence type="ECO:0000256" key="3">
    <source>
        <dbReference type="ARBA" id="ARBA00023125"/>
    </source>
</evidence>
<dbReference type="SUPFAM" id="SSF56349">
    <property type="entry name" value="DNA breaking-rejoining enzymes"/>
    <property type="match status" value="1"/>
</dbReference>
<dbReference type="InterPro" id="IPR010998">
    <property type="entry name" value="Integrase_recombinase_N"/>
</dbReference>
<dbReference type="InterPro" id="IPR011010">
    <property type="entry name" value="DNA_brk_join_enz"/>
</dbReference>
<evidence type="ECO:0000259" key="7">
    <source>
        <dbReference type="PROSITE" id="PS51900"/>
    </source>
</evidence>
<dbReference type="GO" id="GO:0015074">
    <property type="term" value="P:DNA integration"/>
    <property type="evidence" value="ECO:0007669"/>
    <property type="project" value="UniProtKB-KW"/>
</dbReference>
<evidence type="ECO:0000256" key="4">
    <source>
        <dbReference type="ARBA" id="ARBA00023172"/>
    </source>
</evidence>
<dbReference type="PROSITE" id="PS51898">
    <property type="entry name" value="TYR_RECOMBINASE"/>
    <property type="match status" value="1"/>
</dbReference>
<dbReference type="Pfam" id="PF22022">
    <property type="entry name" value="Phage_int_M"/>
    <property type="match status" value="1"/>
</dbReference>
<dbReference type="PANTHER" id="PTHR30629:SF2">
    <property type="entry name" value="PROPHAGE INTEGRASE INTS-RELATED"/>
    <property type="match status" value="1"/>
</dbReference>
<evidence type="ECO:0000256" key="5">
    <source>
        <dbReference type="PROSITE-ProRule" id="PRU01248"/>
    </source>
</evidence>
<dbReference type="Gene3D" id="3.30.160.390">
    <property type="entry name" value="Integrase, DNA-binding domain"/>
    <property type="match status" value="1"/>
</dbReference>
<comment type="caution">
    <text evidence="8">The sequence shown here is derived from an EMBL/GenBank/DDBJ whole genome shotgun (WGS) entry which is preliminary data.</text>
</comment>
<dbReference type="CDD" id="cd00801">
    <property type="entry name" value="INT_P4_C"/>
    <property type="match status" value="1"/>
</dbReference>
<dbReference type="Pfam" id="PF13356">
    <property type="entry name" value="Arm-DNA-bind_3"/>
    <property type="match status" value="1"/>
</dbReference>
<evidence type="ECO:0000256" key="1">
    <source>
        <dbReference type="ARBA" id="ARBA00008857"/>
    </source>
</evidence>
<dbReference type="Proteomes" id="UP000215595">
    <property type="component" value="Unassembled WGS sequence"/>
</dbReference>
<comment type="similarity">
    <text evidence="1">Belongs to the 'phage' integrase family.</text>
</comment>
<dbReference type="PROSITE" id="PS51900">
    <property type="entry name" value="CB"/>
    <property type="match status" value="1"/>
</dbReference>
<reference evidence="8 9" key="1">
    <citation type="submission" date="2017-03" db="EMBL/GenBank/DDBJ databases">
        <title>Lifting the veil on microbial sulfur biogeochemistry in mining wastewaters.</title>
        <authorList>
            <person name="Kantor R.S."/>
            <person name="Colenbrander Nelson T."/>
            <person name="Marshall S."/>
            <person name="Bennett D."/>
            <person name="Apte S."/>
            <person name="Camacho D."/>
            <person name="Thomas B.C."/>
            <person name="Warren L.A."/>
            <person name="Banfield J.F."/>
        </authorList>
    </citation>
    <scope>NUCLEOTIDE SEQUENCE [LARGE SCALE GENOMIC DNA]</scope>
    <source>
        <strain evidence="8">32-69-9</strain>
    </source>
</reference>
<keyword evidence="2" id="KW-0229">DNA integration</keyword>
<dbReference type="InterPro" id="IPR013762">
    <property type="entry name" value="Integrase-like_cat_sf"/>
</dbReference>
<sequence>MPRKARELGPLAVSRLTQPGLHMVGGVAGLALQVLPSGGRSWILRATIGDRRREMGLGGYPDVTLARAREAARDARAAIKGGVDPIEAGRTARSMLRSGQKTRMTFRNAADAYVAAHGSAWRNSKHRDQWTSTLSTYAYPVLGSLDVSRIESAHVLRVLEPIWIEKTETATRLRGRVERVLDWATAREFRTGPNPARWRGHLDKLLANPAQLRRVVHHKALAVDAMPAFMGRLKNAEGLGARALEFAILTAARSGEVRGALWAEIDMDEAVWTVPAERMKAGKEHRVPLSKAALAVLQSQRPGHRDTAVFRAPSGGPVSDMTLSAVLRRMGEDAVPHGFRSTFRDWIAERTTYPNELAELALAHTIGNKVEAAYRRGDMIAKRRQLMEDWAAFIRFGT</sequence>
<feature type="domain" description="Core-binding (CB)" evidence="7">
    <location>
        <begin position="104"/>
        <end position="185"/>
    </location>
</feature>
<dbReference type="InterPro" id="IPR044068">
    <property type="entry name" value="CB"/>
</dbReference>
<dbReference type="InterPro" id="IPR053876">
    <property type="entry name" value="Phage_int_M"/>
</dbReference>
<accession>A0A258FHG1</accession>
<proteinExistence type="inferred from homology"/>
<dbReference type="Pfam" id="PF00589">
    <property type="entry name" value="Phage_integrase"/>
    <property type="match status" value="1"/>
</dbReference>